<dbReference type="OrthoDB" id="1121756at2"/>
<evidence type="ECO:0000313" key="2">
    <source>
        <dbReference type="EMBL" id="RAR46689.1"/>
    </source>
</evidence>
<organism evidence="2 3">
    <name type="scientific">Flavobacterium lacus</name>
    <dbReference type="NCBI Taxonomy" id="1353778"/>
    <lineage>
        <taxon>Bacteria</taxon>
        <taxon>Pseudomonadati</taxon>
        <taxon>Bacteroidota</taxon>
        <taxon>Flavobacteriia</taxon>
        <taxon>Flavobacteriales</taxon>
        <taxon>Flavobacteriaceae</taxon>
        <taxon>Flavobacterium</taxon>
    </lineage>
</organism>
<dbReference type="Proteomes" id="UP000249518">
    <property type="component" value="Unassembled WGS sequence"/>
</dbReference>
<evidence type="ECO:0000256" key="1">
    <source>
        <dbReference type="SAM" id="SignalP"/>
    </source>
</evidence>
<reference evidence="2 3" key="1">
    <citation type="submission" date="2018-06" db="EMBL/GenBank/DDBJ databases">
        <title>Genomic Encyclopedia of Type Strains, Phase III (KMG-III): the genomes of soil and plant-associated and newly described type strains.</title>
        <authorList>
            <person name="Whitman W."/>
        </authorList>
    </citation>
    <scope>NUCLEOTIDE SEQUENCE [LARGE SCALE GENOMIC DNA]</scope>
    <source>
        <strain evidence="2 3">CGMCC 1.12504</strain>
    </source>
</reference>
<name>A0A328WUZ7_9FLAO</name>
<keyword evidence="3" id="KW-1185">Reference proteome</keyword>
<feature type="signal peptide" evidence="1">
    <location>
        <begin position="1"/>
        <end position="21"/>
    </location>
</feature>
<dbReference type="AlphaFoldDB" id="A0A328WUZ7"/>
<comment type="caution">
    <text evidence="2">The sequence shown here is derived from an EMBL/GenBank/DDBJ whole genome shotgun (WGS) entry which is preliminary data.</text>
</comment>
<proteinExistence type="predicted"/>
<dbReference type="PROSITE" id="PS51257">
    <property type="entry name" value="PROKAR_LIPOPROTEIN"/>
    <property type="match status" value="1"/>
</dbReference>
<dbReference type="EMBL" id="QLSV01000016">
    <property type="protein sequence ID" value="RAR46689.1"/>
    <property type="molecule type" value="Genomic_DNA"/>
</dbReference>
<feature type="chain" id="PRO_5016349577" evidence="1">
    <location>
        <begin position="22"/>
        <end position="156"/>
    </location>
</feature>
<gene>
    <name evidence="2" type="ORF">B0I10_11693</name>
</gene>
<keyword evidence="1" id="KW-0732">Signal</keyword>
<protein>
    <submittedName>
        <fullName evidence="2">Lipocalin-like protein</fullName>
    </submittedName>
</protein>
<dbReference type="RefSeq" id="WP_112087176.1">
    <property type="nucleotide sequence ID" value="NZ_QLSV01000016.1"/>
</dbReference>
<sequence length="156" mass="17381">MRKIIFISMLSVLFFSCKTNTATKLDNKTEAGMKGNWVIASVNYPGSEYIKVNSFELADSQCFVGSNWKFVSNNNKGEMALTKAGCPAFSSPITWFVNKEGNFVMKVLDAGEKAKKVREGYVLKVANQTESSFQLVDRISVGNSMTDVVYQFQKVN</sequence>
<evidence type="ECO:0000313" key="3">
    <source>
        <dbReference type="Proteomes" id="UP000249518"/>
    </source>
</evidence>
<accession>A0A328WUZ7</accession>